<feature type="region of interest" description="Disordered" evidence="3">
    <location>
        <begin position="552"/>
        <end position="571"/>
    </location>
</feature>
<feature type="compositionally biased region" description="Low complexity" evidence="3">
    <location>
        <begin position="329"/>
        <end position="343"/>
    </location>
</feature>
<dbReference type="Gene3D" id="2.60.120.200">
    <property type="match status" value="1"/>
</dbReference>
<evidence type="ECO:0000256" key="2">
    <source>
        <dbReference type="PROSITE-ProRule" id="PRU00302"/>
    </source>
</evidence>
<feature type="transmembrane region" description="Helical" evidence="4">
    <location>
        <begin position="12"/>
        <end position="30"/>
    </location>
</feature>
<feature type="transmembrane region" description="Helical" evidence="4">
    <location>
        <begin position="661"/>
        <end position="684"/>
    </location>
</feature>
<evidence type="ECO:0000259" key="5">
    <source>
        <dbReference type="PROSITE" id="PS50060"/>
    </source>
</evidence>
<keyword evidence="1" id="KW-1015">Disulfide bond</keyword>
<dbReference type="InterPro" id="IPR000998">
    <property type="entry name" value="MAM_dom"/>
</dbReference>
<dbReference type="CDD" id="cd06263">
    <property type="entry name" value="MAM"/>
    <property type="match status" value="1"/>
</dbReference>
<dbReference type="AlphaFoldDB" id="A0AAE0SI80"/>
<gene>
    <name evidence="7" type="ORF">CHS0354_005145</name>
</gene>
<dbReference type="InterPro" id="IPR013320">
    <property type="entry name" value="ConA-like_dom_sf"/>
</dbReference>
<reference evidence="7" key="1">
    <citation type="journal article" date="2021" name="Genome Biol. Evol.">
        <title>A High-Quality Reference Genome for a Parasitic Bivalve with Doubly Uniparental Inheritance (Bivalvia: Unionida).</title>
        <authorList>
            <person name="Smith C.H."/>
        </authorList>
    </citation>
    <scope>NUCLEOTIDE SEQUENCE</scope>
    <source>
        <strain evidence="7">CHS0354</strain>
    </source>
</reference>
<dbReference type="PANTHER" id="PTHR23282:SF101">
    <property type="entry name" value="MAM DOMAIN-CONTAINING PROTEIN"/>
    <property type="match status" value="1"/>
</dbReference>
<dbReference type="PROSITE" id="PS50060">
    <property type="entry name" value="MAM_2"/>
    <property type="match status" value="1"/>
</dbReference>
<dbReference type="SUPFAM" id="SSF57535">
    <property type="entry name" value="Complement control module/SCR domain"/>
    <property type="match status" value="2"/>
</dbReference>
<dbReference type="Pfam" id="PF00629">
    <property type="entry name" value="MAM"/>
    <property type="match status" value="1"/>
</dbReference>
<evidence type="ECO:0000313" key="8">
    <source>
        <dbReference type="Proteomes" id="UP001195483"/>
    </source>
</evidence>
<reference evidence="7" key="3">
    <citation type="submission" date="2023-05" db="EMBL/GenBank/DDBJ databases">
        <authorList>
            <person name="Smith C.H."/>
        </authorList>
    </citation>
    <scope>NUCLEOTIDE SEQUENCE</scope>
    <source>
        <strain evidence="7">CHS0354</strain>
        <tissue evidence="7">Mantle</tissue>
    </source>
</reference>
<sequence>MHGVYLIMEFYLPLSILLVIISVVLEGSIVKREEGCPRNLKLANGKIKYRQKGRMARFKCKDDYELYGEKLVICMGSDWSNDSPICIKKGKNCAPFFPGPHLKFKNEKFGGALVEFECSPGYEMIGNAILHCDGKKWSSAMPTCKVSSIQTACDFEIDLCGWIQDSKDDMDWLRNVGPTQTGGTGPKGDHTLGDSSSGHYMYMEASSPTQEGDQARLESPVYPARFSDSCFELYYHMLGPDDPKHVGSLEVFIRKQLQESGDLQPLFYKEGNQGDEWKYGNFYIDRMTESFQIVIVATRMKNYVGDIAIDDLALVNCSASTTKAFPGATSSTTTDITPSTQPPAFSSTEIRTPKSEKKTKQTQISAVPTVMSTPIISTTNEVKTPSTRKETTSMKPVQSTTDFKQQTTIHSFQSSTGIKQNATAQPTSNHTISSTTTQNRTSPTIGISLFSSKEPKVISASSSKGPTTEHMTEKVTTKLMTTQTTQSNETTNATTPKEVSTIQILTTSIEKETTNPPNETTAIKTPPPTISRTSFSTQKIAVTSEAFNTTTTSKKFASESPNRTSPTETLPFTQSTLSKNFSFETTNITYIFTTANFLLTNMTETSENSSSSPLLTTNFSTSFDVTEKVTYFVFSTTPRDTGKPFVAQQRKEAEDTPIKPLLIGLGVGLFAGLVVIAIVAWVCVKKRERKKYERYGEELEPIADSENFGSVQYYQDDLNHER</sequence>
<keyword evidence="4" id="KW-0812">Transmembrane</keyword>
<evidence type="ECO:0000256" key="4">
    <source>
        <dbReference type="SAM" id="Phobius"/>
    </source>
</evidence>
<dbReference type="InterPro" id="IPR051560">
    <property type="entry name" value="MAM_domain-containing"/>
</dbReference>
<dbReference type="GO" id="GO:0016020">
    <property type="term" value="C:membrane"/>
    <property type="evidence" value="ECO:0007669"/>
    <property type="project" value="InterPro"/>
</dbReference>
<organism evidence="7 8">
    <name type="scientific">Potamilus streckersoni</name>
    <dbReference type="NCBI Taxonomy" id="2493646"/>
    <lineage>
        <taxon>Eukaryota</taxon>
        <taxon>Metazoa</taxon>
        <taxon>Spiralia</taxon>
        <taxon>Lophotrochozoa</taxon>
        <taxon>Mollusca</taxon>
        <taxon>Bivalvia</taxon>
        <taxon>Autobranchia</taxon>
        <taxon>Heteroconchia</taxon>
        <taxon>Palaeoheterodonta</taxon>
        <taxon>Unionida</taxon>
        <taxon>Unionoidea</taxon>
        <taxon>Unionidae</taxon>
        <taxon>Ambleminae</taxon>
        <taxon>Lampsilini</taxon>
        <taxon>Potamilus</taxon>
    </lineage>
</organism>
<comment type="caution">
    <text evidence="2">Lacks conserved residue(s) required for the propagation of feature annotation.</text>
</comment>
<feature type="region of interest" description="Disordered" evidence="3">
    <location>
        <begin position="512"/>
        <end position="532"/>
    </location>
</feature>
<feature type="domain" description="Sushi" evidence="6">
    <location>
        <begin position="91"/>
        <end position="146"/>
    </location>
</feature>
<keyword evidence="2" id="KW-0768">Sushi</keyword>
<keyword evidence="4" id="KW-1133">Transmembrane helix</keyword>
<comment type="caution">
    <text evidence="7">The sequence shown here is derived from an EMBL/GenBank/DDBJ whole genome shotgun (WGS) entry which is preliminary data.</text>
</comment>
<keyword evidence="8" id="KW-1185">Reference proteome</keyword>
<feature type="domain" description="MAM" evidence="5">
    <location>
        <begin position="151"/>
        <end position="319"/>
    </location>
</feature>
<dbReference type="PROSITE" id="PS50923">
    <property type="entry name" value="SUSHI"/>
    <property type="match status" value="2"/>
</dbReference>
<dbReference type="PANTHER" id="PTHR23282">
    <property type="entry name" value="APICAL ENDOSOMAL GLYCOPROTEIN PRECURSOR"/>
    <property type="match status" value="1"/>
</dbReference>
<feature type="domain" description="Sushi" evidence="6">
    <location>
        <begin position="34"/>
        <end position="88"/>
    </location>
</feature>
<dbReference type="EMBL" id="JAEAOA010000364">
    <property type="protein sequence ID" value="KAK3591925.1"/>
    <property type="molecule type" value="Genomic_DNA"/>
</dbReference>
<name>A0AAE0SI80_9BIVA</name>
<dbReference type="InterPro" id="IPR035976">
    <property type="entry name" value="Sushi/SCR/CCP_sf"/>
</dbReference>
<reference evidence="7" key="2">
    <citation type="journal article" date="2021" name="Genome Biol. Evol.">
        <title>Developing a high-quality reference genome for a parasitic bivalve with doubly uniparental inheritance (Bivalvia: Unionida).</title>
        <authorList>
            <person name="Smith C.H."/>
        </authorList>
    </citation>
    <scope>NUCLEOTIDE SEQUENCE</scope>
    <source>
        <strain evidence="7">CHS0354</strain>
        <tissue evidence="7">Mantle</tissue>
    </source>
</reference>
<dbReference type="SMART" id="SM00032">
    <property type="entry name" value="CCP"/>
    <property type="match status" value="2"/>
</dbReference>
<proteinExistence type="predicted"/>
<accession>A0AAE0SI80</accession>
<dbReference type="Proteomes" id="UP001195483">
    <property type="component" value="Unassembled WGS sequence"/>
</dbReference>
<dbReference type="Pfam" id="PF00084">
    <property type="entry name" value="Sushi"/>
    <property type="match status" value="1"/>
</dbReference>
<dbReference type="Gene3D" id="2.10.70.10">
    <property type="entry name" value="Complement Module, domain 1"/>
    <property type="match status" value="2"/>
</dbReference>
<evidence type="ECO:0000256" key="3">
    <source>
        <dbReference type="SAM" id="MobiDB-lite"/>
    </source>
</evidence>
<dbReference type="CDD" id="cd00033">
    <property type="entry name" value="CCP"/>
    <property type="match status" value="2"/>
</dbReference>
<feature type="region of interest" description="Disordered" evidence="3">
    <location>
        <begin position="326"/>
        <end position="366"/>
    </location>
</feature>
<evidence type="ECO:0000256" key="1">
    <source>
        <dbReference type="ARBA" id="ARBA00023157"/>
    </source>
</evidence>
<feature type="compositionally biased region" description="Polar residues" evidence="3">
    <location>
        <begin position="393"/>
        <end position="451"/>
    </location>
</feature>
<feature type="region of interest" description="Disordered" evidence="3">
    <location>
        <begin position="380"/>
        <end position="472"/>
    </location>
</feature>
<keyword evidence="4" id="KW-0472">Membrane</keyword>
<dbReference type="InterPro" id="IPR000436">
    <property type="entry name" value="Sushi_SCR_CCP_dom"/>
</dbReference>
<dbReference type="SUPFAM" id="SSF49899">
    <property type="entry name" value="Concanavalin A-like lectins/glucanases"/>
    <property type="match status" value="1"/>
</dbReference>
<evidence type="ECO:0000259" key="6">
    <source>
        <dbReference type="PROSITE" id="PS50923"/>
    </source>
</evidence>
<dbReference type="SMART" id="SM00137">
    <property type="entry name" value="MAM"/>
    <property type="match status" value="1"/>
</dbReference>
<protein>
    <submittedName>
        <fullName evidence="7">Uncharacterized protein</fullName>
    </submittedName>
</protein>
<evidence type="ECO:0000313" key="7">
    <source>
        <dbReference type="EMBL" id="KAK3591925.1"/>
    </source>
</evidence>